<comment type="caution">
    <text evidence="2">The sequence shown here is derived from an EMBL/GenBank/DDBJ whole genome shotgun (WGS) entry which is preliminary data.</text>
</comment>
<sequence length="454" mass="52436">MVQVSSFCLHFLFQQWSPVSLSSVYTVSKSLFCSRSFTDLSCLILLLALQTFFHRSSFTIALFFLFILVPSYSAWLLLVAPLSAQYSHSPLLFSFYPSFPLFWPFSYLPSHLPLIFSLLSFYRILFLYSLALIWLHPVFLSFTLSATSFFPILPSQLCLINLMVPFILPLSFYTFSFIFNHSCQPRPFVLLSQLSLLQPSVLALSLKHFSDHSSFISALFHSLLFSQSYLRSISFTSFQPLLSQRHLSHPFSATPISDPFHSLLFSHSYPKSTLFIPFQPLLFQIHFIHLSSAIPVPNLPHSFLFSHSCSRSISFTSLQPFLSQIHLIHSFSATPVPDPFHSPLFSHSCPKSTLFIPFQPLLFQIHFIHLFSAIPVPDPPYSFLFQPLLSYIFAIHHAFHFLLFVFFYFNPSNPFSPHFLLLIIFFLTHSIIQPFLVHFFFFLHFHSPETHSPD</sequence>
<evidence type="ECO:0000256" key="1">
    <source>
        <dbReference type="SAM" id="Phobius"/>
    </source>
</evidence>
<protein>
    <submittedName>
        <fullName evidence="2">Uncharacterized protein</fullName>
    </submittedName>
</protein>
<dbReference type="AlphaFoldDB" id="A0A812BLM3"/>
<feature type="transmembrane region" description="Helical" evidence="1">
    <location>
        <begin position="421"/>
        <end position="445"/>
    </location>
</feature>
<keyword evidence="3" id="KW-1185">Reference proteome</keyword>
<feature type="transmembrane region" description="Helical" evidence="1">
    <location>
        <begin position="159"/>
        <end position="179"/>
    </location>
</feature>
<dbReference type="Proteomes" id="UP000597762">
    <property type="component" value="Unassembled WGS sequence"/>
</dbReference>
<dbReference type="EMBL" id="CAHIKZ030000687">
    <property type="protein sequence ID" value="CAE1233571.1"/>
    <property type="molecule type" value="Genomic_DNA"/>
</dbReference>
<evidence type="ECO:0000313" key="3">
    <source>
        <dbReference type="Proteomes" id="UP000597762"/>
    </source>
</evidence>
<gene>
    <name evidence="2" type="ORF">SPHA_18994</name>
</gene>
<keyword evidence="1" id="KW-0472">Membrane</keyword>
<proteinExistence type="predicted"/>
<name>A0A812BLM3_ACAPH</name>
<organism evidence="2 3">
    <name type="scientific">Acanthosepion pharaonis</name>
    <name type="common">Pharaoh cuttlefish</name>
    <name type="synonym">Sepia pharaonis</name>
    <dbReference type="NCBI Taxonomy" id="158019"/>
    <lineage>
        <taxon>Eukaryota</taxon>
        <taxon>Metazoa</taxon>
        <taxon>Spiralia</taxon>
        <taxon>Lophotrochozoa</taxon>
        <taxon>Mollusca</taxon>
        <taxon>Cephalopoda</taxon>
        <taxon>Coleoidea</taxon>
        <taxon>Decapodiformes</taxon>
        <taxon>Sepiida</taxon>
        <taxon>Sepiina</taxon>
        <taxon>Sepiidae</taxon>
        <taxon>Acanthosepion</taxon>
    </lineage>
</organism>
<accession>A0A812BLM3</accession>
<feature type="transmembrane region" description="Helical" evidence="1">
    <location>
        <begin position="388"/>
        <end position="409"/>
    </location>
</feature>
<feature type="transmembrane region" description="Helical" evidence="1">
    <location>
        <begin position="60"/>
        <end position="82"/>
    </location>
</feature>
<keyword evidence="1" id="KW-0812">Transmembrane</keyword>
<feature type="transmembrane region" description="Helical" evidence="1">
    <location>
        <begin position="354"/>
        <end position="376"/>
    </location>
</feature>
<reference evidence="2" key="1">
    <citation type="submission" date="2021-01" db="EMBL/GenBank/DDBJ databases">
        <authorList>
            <person name="Li R."/>
            <person name="Bekaert M."/>
        </authorList>
    </citation>
    <scope>NUCLEOTIDE SEQUENCE</scope>
    <source>
        <strain evidence="2">Farmed</strain>
    </source>
</reference>
<keyword evidence="1" id="KW-1133">Transmembrane helix</keyword>
<feature type="transmembrane region" description="Helical" evidence="1">
    <location>
        <begin position="132"/>
        <end position="153"/>
    </location>
</feature>
<evidence type="ECO:0000313" key="2">
    <source>
        <dbReference type="EMBL" id="CAE1233571.1"/>
    </source>
</evidence>
<feature type="transmembrane region" description="Helical" evidence="1">
    <location>
        <begin position="102"/>
        <end position="125"/>
    </location>
</feature>